<gene>
    <name evidence="2" type="ORF">AGERDE_LOCUS7673</name>
</gene>
<proteinExistence type="predicted"/>
<sequence>MRLPGFSRSRGNSRTSQQQTSNNPLPMGLPGFRGRTTTTTSSSSQQQSDTSFPGDFTFTTFLRQQLDNPLPMGLPGFSENSIINIQQTDSSLSTTTTPFIPELRETTSSLSNNSLPMIPSSSLPSNTPSPSSILGFGDISTTSSQQQQQSNLSFTFNDIKPQNKTESGSDWAFTSSNTNIAEADEFFASDIITGVEKQYDETQTERDQENSDNGKNSTELFSSKNILMEDFEDEDEQDDRIVIENHESEDSETDDEEEENSLTQITNEHISRKDEYIFRGSLPSPNIIPLVDTPEYLNDPRFNENNVSPSRFVRSTSPEYNISGAATSSLPTPPTTAALLSQMQREAKPEDFIPGSTTSVSSSGPTSTLPFASSSRILPNASVVVVTRVAEHLSLTEYSYLSRTCKTFYLHFQRELIHYLKNVYGLSVRSGSLVLFAYTAHLQYRAPRLLDRIFDEFFIDTVDSQVPPPPSPVTDDLDDDDDEMAVDFSDPNWPMYWSVLYSLDKQPNYLPPAMLDSEVENEQMPNPKVQFLEKYASRMNAKFASRNGGGGGRVVGGLGASNNRGRRHQDWHLADIRQKKTYRMLIMQNIRYGDVDLLKFYLERYGPPINSVVRMTAEEQIFLQQNCDLSTLLTKHGIRIVLAD</sequence>
<feature type="region of interest" description="Disordered" evidence="1">
    <location>
        <begin position="1"/>
        <end position="55"/>
    </location>
</feature>
<dbReference type="Proteomes" id="UP000789831">
    <property type="component" value="Unassembled WGS sequence"/>
</dbReference>
<dbReference type="OrthoDB" id="2428828at2759"/>
<reference evidence="2" key="1">
    <citation type="submission" date="2021-06" db="EMBL/GenBank/DDBJ databases">
        <authorList>
            <person name="Kallberg Y."/>
            <person name="Tangrot J."/>
            <person name="Rosling A."/>
        </authorList>
    </citation>
    <scope>NUCLEOTIDE SEQUENCE</scope>
    <source>
        <strain evidence="2">MT106</strain>
    </source>
</reference>
<name>A0A9N9BKA7_9GLOM</name>
<comment type="caution">
    <text evidence="2">The sequence shown here is derived from an EMBL/GenBank/DDBJ whole genome shotgun (WGS) entry which is preliminary data.</text>
</comment>
<feature type="compositionally biased region" description="Low complexity" evidence="1">
    <location>
        <begin position="36"/>
        <end position="51"/>
    </location>
</feature>
<evidence type="ECO:0000313" key="2">
    <source>
        <dbReference type="EMBL" id="CAG8571747.1"/>
    </source>
</evidence>
<feature type="region of interest" description="Disordered" evidence="1">
    <location>
        <begin position="199"/>
        <end position="239"/>
    </location>
</feature>
<accession>A0A9N9BKA7</accession>
<protein>
    <submittedName>
        <fullName evidence="2">11110_t:CDS:1</fullName>
    </submittedName>
</protein>
<feature type="compositionally biased region" description="Acidic residues" evidence="1">
    <location>
        <begin position="229"/>
        <end position="238"/>
    </location>
</feature>
<evidence type="ECO:0000256" key="1">
    <source>
        <dbReference type="SAM" id="MobiDB-lite"/>
    </source>
</evidence>
<dbReference type="EMBL" id="CAJVPL010001450">
    <property type="protein sequence ID" value="CAG8571747.1"/>
    <property type="molecule type" value="Genomic_DNA"/>
</dbReference>
<feature type="compositionally biased region" description="Basic and acidic residues" evidence="1">
    <location>
        <begin position="199"/>
        <end position="209"/>
    </location>
</feature>
<feature type="compositionally biased region" description="Polar residues" evidence="1">
    <location>
        <begin position="9"/>
        <end position="24"/>
    </location>
</feature>
<dbReference type="AlphaFoldDB" id="A0A9N9BKA7"/>
<feature type="compositionally biased region" description="Polar residues" evidence="1">
    <location>
        <begin position="211"/>
        <end position="225"/>
    </location>
</feature>
<keyword evidence="3" id="KW-1185">Reference proteome</keyword>
<feature type="compositionally biased region" description="Low complexity" evidence="1">
    <location>
        <begin position="108"/>
        <end position="132"/>
    </location>
</feature>
<feature type="compositionally biased region" description="Low complexity" evidence="1">
    <location>
        <begin position="140"/>
        <end position="149"/>
    </location>
</feature>
<organism evidence="2 3">
    <name type="scientific">Ambispora gerdemannii</name>
    <dbReference type="NCBI Taxonomy" id="144530"/>
    <lineage>
        <taxon>Eukaryota</taxon>
        <taxon>Fungi</taxon>
        <taxon>Fungi incertae sedis</taxon>
        <taxon>Mucoromycota</taxon>
        <taxon>Glomeromycotina</taxon>
        <taxon>Glomeromycetes</taxon>
        <taxon>Archaeosporales</taxon>
        <taxon>Ambisporaceae</taxon>
        <taxon>Ambispora</taxon>
    </lineage>
</organism>
<evidence type="ECO:0000313" key="3">
    <source>
        <dbReference type="Proteomes" id="UP000789831"/>
    </source>
</evidence>
<feature type="region of interest" description="Disordered" evidence="1">
    <location>
        <begin position="107"/>
        <end position="149"/>
    </location>
</feature>